<dbReference type="PANTHER" id="PTHR43280:SF2">
    <property type="entry name" value="HTH-TYPE TRANSCRIPTIONAL REGULATOR EXSA"/>
    <property type="match status" value="1"/>
</dbReference>
<gene>
    <name evidence="7" type="ORF">GCM10008013_43390</name>
</gene>
<dbReference type="Gene3D" id="3.40.50.2300">
    <property type="match status" value="1"/>
</dbReference>
<dbReference type="InterPro" id="IPR018060">
    <property type="entry name" value="HTH_AraC"/>
</dbReference>
<dbReference type="InterPro" id="IPR009057">
    <property type="entry name" value="Homeodomain-like_sf"/>
</dbReference>
<feature type="domain" description="Response regulatory" evidence="6">
    <location>
        <begin position="3"/>
        <end position="120"/>
    </location>
</feature>
<keyword evidence="4" id="KW-0597">Phosphoprotein</keyword>
<evidence type="ECO:0000313" key="8">
    <source>
        <dbReference type="Proteomes" id="UP000659344"/>
    </source>
</evidence>
<accession>A0ABQ1YSR3</accession>
<dbReference type="PANTHER" id="PTHR43280">
    <property type="entry name" value="ARAC-FAMILY TRANSCRIPTIONAL REGULATOR"/>
    <property type="match status" value="1"/>
</dbReference>
<dbReference type="InterPro" id="IPR011006">
    <property type="entry name" value="CheY-like_superfamily"/>
</dbReference>
<dbReference type="SMART" id="SM00448">
    <property type="entry name" value="REC"/>
    <property type="match status" value="1"/>
</dbReference>
<dbReference type="SUPFAM" id="SSF46689">
    <property type="entry name" value="Homeodomain-like"/>
    <property type="match status" value="2"/>
</dbReference>
<keyword evidence="1" id="KW-0805">Transcription regulation</keyword>
<dbReference type="CDD" id="cd17536">
    <property type="entry name" value="REC_YesN-like"/>
    <property type="match status" value="1"/>
</dbReference>
<dbReference type="Pfam" id="PF00072">
    <property type="entry name" value="Response_reg"/>
    <property type="match status" value="1"/>
</dbReference>
<evidence type="ECO:0000259" key="6">
    <source>
        <dbReference type="PROSITE" id="PS50110"/>
    </source>
</evidence>
<evidence type="ECO:0000256" key="1">
    <source>
        <dbReference type="ARBA" id="ARBA00023015"/>
    </source>
</evidence>
<evidence type="ECO:0000313" key="7">
    <source>
        <dbReference type="EMBL" id="GGH36480.1"/>
    </source>
</evidence>
<dbReference type="Proteomes" id="UP000659344">
    <property type="component" value="Unassembled WGS sequence"/>
</dbReference>
<feature type="domain" description="HTH araC/xylS-type" evidence="5">
    <location>
        <begin position="376"/>
        <end position="474"/>
    </location>
</feature>
<protein>
    <submittedName>
        <fullName evidence="7">DNA-binding response regulator</fullName>
    </submittedName>
</protein>
<dbReference type="PROSITE" id="PS50110">
    <property type="entry name" value="RESPONSE_REGULATORY"/>
    <property type="match status" value="1"/>
</dbReference>
<dbReference type="GO" id="GO:0003677">
    <property type="term" value="F:DNA binding"/>
    <property type="evidence" value="ECO:0007669"/>
    <property type="project" value="UniProtKB-KW"/>
</dbReference>
<dbReference type="SUPFAM" id="SSF52172">
    <property type="entry name" value="CheY-like"/>
    <property type="match status" value="1"/>
</dbReference>
<dbReference type="EMBL" id="BMFT01000004">
    <property type="protein sequence ID" value="GGH36480.1"/>
    <property type="molecule type" value="Genomic_DNA"/>
</dbReference>
<evidence type="ECO:0000256" key="2">
    <source>
        <dbReference type="ARBA" id="ARBA00023125"/>
    </source>
</evidence>
<dbReference type="Gene3D" id="1.10.10.60">
    <property type="entry name" value="Homeodomain-like"/>
    <property type="match status" value="2"/>
</dbReference>
<comment type="caution">
    <text evidence="7">The sequence shown here is derived from an EMBL/GenBank/DDBJ whole genome shotgun (WGS) entry which is preliminary data.</text>
</comment>
<dbReference type="SMART" id="SM00342">
    <property type="entry name" value="HTH_ARAC"/>
    <property type="match status" value="1"/>
</dbReference>
<dbReference type="InterPro" id="IPR018062">
    <property type="entry name" value="HTH_AraC-typ_CS"/>
</dbReference>
<dbReference type="RefSeq" id="WP_188541975.1">
    <property type="nucleotide sequence ID" value="NZ_BMFT01000004.1"/>
</dbReference>
<keyword evidence="3" id="KW-0804">Transcription</keyword>
<organism evidence="7 8">
    <name type="scientific">Paenibacillus segetis</name>
    <dbReference type="NCBI Taxonomy" id="1325360"/>
    <lineage>
        <taxon>Bacteria</taxon>
        <taxon>Bacillati</taxon>
        <taxon>Bacillota</taxon>
        <taxon>Bacilli</taxon>
        <taxon>Bacillales</taxon>
        <taxon>Paenibacillaceae</taxon>
        <taxon>Paenibacillus</taxon>
    </lineage>
</organism>
<evidence type="ECO:0000256" key="3">
    <source>
        <dbReference type="ARBA" id="ARBA00023163"/>
    </source>
</evidence>
<dbReference type="PROSITE" id="PS00041">
    <property type="entry name" value="HTH_ARAC_FAMILY_1"/>
    <property type="match status" value="1"/>
</dbReference>
<evidence type="ECO:0000256" key="4">
    <source>
        <dbReference type="PROSITE-ProRule" id="PRU00169"/>
    </source>
</evidence>
<keyword evidence="8" id="KW-1185">Reference proteome</keyword>
<name>A0ABQ1YSR3_9BACL</name>
<dbReference type="Pfam" id="PF12833">
    <property type="entry name" value="HTH_18"/>
    <property type="match status" value="1"/>
</dbReference>
<reference evidence="8" key="1">
    <citation type="journal article" date="2019" name="Int. J. Syst. Evol. Microbiol.">
        <title>The Global Catalogue of Microorganisms (GCM) 10K type strain sequencing project: providing services to taxonomists for standard genome sequencing and annotation.</title>
        <authorList>
            <consortium name="The Broad Institute Genomics Platform"/>
            <consortium name="The Broad Institute Genome Sequencing Center for Infectious Disease"/>
            <person name="Wu L."/>
            <person name="Ma J."/>
        </authorList>
    </citation>
    <scope>NUCLEOTIDE SEQUENCE [LARGE SCALE GENOMIC DNA]</scope>
    <source>
        <strain evidence="8">CGMCC 1.12769</strain>
    </source>
</reference>
<keyword evidence="2 7" id="KW-0238">DNA-binding</keyword>
<evidence type="ECO:0000259" key="5">
    <source>
        <dbReference type="PROSITE" id="PS01124"/>
    </source>
</evidence>
<dbReference type="PROSITE" id="PS01124">
    <property type="entry name" value="HTH_ARAC_FAMILY_2"/>
    <property type="match status" value="1"/>
</dbReference>
<dbReference type="InterPro" id="IPR001789">
    <property type="entry name" value="Sig_transdc_resp-reg_receiver"/>
</dbReference>
<sequence length="475" mass="54270">MYKAIVVDDEKWIVEGIKAGVSWGKYGFEVIGHADNGLEALQLIKTLRPDLVLTDIKMPEMNGLELIKNGKSVSPETLFVVLSGHAEFAYAQRAINYGTFGYCLKPFEIEEIHSMLARVADYLHGKLKTKSPSLSLDMYEAICSGNTLKMKQLLEDYDMPLHPNSKITPIVIQGVNLASVNHEVKHFSFSMNLRRQGFLVYDELKEAFLHSWNMAPPSGSFSAGVGYAISDVAELEASLEAASLSAYGIFSTGKTGIYPANNKNSVPINETLRDIKFALEHKDRIQFIKILESSRDLFHNLTFTIKDAYLIYTTVTYLFFHEGNQIDIRFFEGYEQLYTHYGNVDALIDDILKNSYTHFTEELPANAVKVAHKKVKEIVIYLHDNFTQEISIQGLASRFYLSPNYLCQLFKKEVGETIVEYVSRLRIQYACKLLKETDHTIQQVGEQCGFQDYFYFTRIFKRYNKITPTQYRVNK</sequence>
<feature type="modified residue" description="4-aspartylphosphate" evidence="4">
    <location>
        <position position="55"/>
    </location>
</feature>
<proteinExistence type="predicted"/>